<keyword evidence="3" id="KW-1185">Reference proteome</keyword>
<dbReference type="AlphaFoldDB" id="A0A1C3NXF7"/>
<evidence type="ECO:0000313" key="2">
    <source>
        <dbReference type="EMBL" id="SBW22215.1"/>
    </source>
</evidence>
<reference evidence="3" key="1">
    <citation type="submission" date="2016-02" db="EMBL/GenBank/DDBJ databases">
        <authorList>
            <person name="Wibberg D."/>
        </authorList>
    </citation>
    <scope>NUCLEOTIDE SEQUENCE [LARGE SCALE GENOMIC DNA]</scope>
</reference>
<dbReference type="EMBL" id="FLUV01000966">
    <property type="protein sequence ID" value="SBW22215.1"/>
    <property type="molecule type" value="Genomic_DNA"/>
</dbReference>
<accession>A0A1C3NXF7</accession>
<evidence type="ECO:0000256" key="1">
    <source>
        <dbReference type="SAM" id="MobiDB-lite"/>
    </source>
</evidence>
<protein>
    <submittedName>
        <fullName evidence="2">Uncharacterized protein</fullName>
    </submittedName>
</protein>
<proteinExistence type="predicted"/>
<feature type="region of interest" description="Disordered" evidence="1">
    <location>
        <begin position="43"/>
        <end position="70"/>
    </location>
</feature>
<name>A0A1C3NXF7_9ACTN</name>
<organism evidence="2 3">
    <name type="scientific">Candidatus Protofrankia californiensis</name>
    <dbReference type="NCBI Taxonomy" id="1839754"/>
    <lineage>
        <taxon>Bacteria</taxon>
        <taxon>Bacillati</taxon>
        <taxon>Actinomycetota</taxon>
        <taxon>Actinomycetes</taxon>
        <taxon>Frankiales</taxon>
        <taxon>Frankiaceae</taxon>
        <taxon>Protofrankia</taxon>
    </lineage>
</organism>
<sequence>MFDAGSSAWVCAVADVCGSGAMGLDMQNFVTTVTTTRLTTFARGPAGGLHPGARSIPDDAASRGASTAGQ</sequence>
<evidence type="ECO:0000313" key="3">
    <source>
        <dbReference type="Proteomes" id="UP000199013"/>
    </source>
</evidence>
<gene>
    <name evidence="2" type="ORF">FDG2_2307</name>
</gene>
<dbReference type="Proteomes" id="UP000199013">
    <property type="component" value="Unassembled WGS sequence"/>
</dbReference>